<dbReference type="Gene3D" id="1.20.1070.10">
    <property type="entry name" value="Rhodopsin 7-helix transmembrane proteins"/>
    <property type="match status" value="1"/>
</dbReference>
<dbReference type="GeneTree" id="ENSGT00940000163045"/>
<dbReference type="CDD" id="cd00112">
    <property type="entry name" value="LDLa"/>
    <property type="match status" value="1"/>
</dbReference>
<dbReference type="InterPro" id="IPR002172">
    <property type="entry name" value="LDrepeatLR_classA_rpt"/>
</dbReference>
<keyword evidence="6 9" id="KW-0472">Membrane</keyword>
<reference evidence="11" key="3">
    <citation type="submission" date="2025-08" db="UniProtKB">
        <authorList>
            <consortium name="Ensembl"/>
        </authorList>
    </citation>
    <scope>IDENTIFICATION</scope>
</reference>
<evidence type="ECO:0000256" key="5">
    <source>
        <dbReference type="ARBA" id="ARBA00022989"/>
    </source>
</evidence>
<feature type="transmembrane region" description="Helical" evidence="9">
    <location>
        <begin position="259"/>
        <end position="285"/>
    </location>
</feature>
<comment type="subcellular location">
    <subcellularLocation>
        <location evidence="1">Membrane</location>
    </subcellularLocation>
</comment>
<feature type="disulfide bond" evidence="8">
    <location>
        <begin position="104"/>
        <end position="119"/>
    </location>
</feature>
<reference evidence="11" key="2">
    <citation type="journal article" date="2008" name="Genome Biol.">
        <title>Improved genome assembly and evidence-based global gene model set for the chordate Ciona intestinalis: new insight into intron and operon populations.</title>
        <authorList>
            <person name="Satou Y."/>
            <person name="Mineta K."/>
            <person name="Ogasawara M."/>
            <person name="Sasakura Y."/>
            <person name="Shoguchi E."/>
            <person name="Ueno K."/>
            <person name="Yamada L."/>
            <person name="Matsumoto J."/>
            <person name="Wasserscheid J."/>
            <person name="Dewar K."/>
            <person name="Wiley G.B."/>
            <person name="Macmil S.L."/>
            <person name="Roe B.A."/>
            <person name="Zeller R.W."/>
            <person name="Hastings K.E."/>
            <person name="Lemaire P."/>
            <person name="Lindquist E."/>
            <person name="Endo T."/>
            <person name="Hotta K."/>
            <person name="Inaba K."/>
        </authorList>
    </citation>
    <scope>NUCLEOTIDE SEQUENCE [LARGE SCALE GENOMIC DNA]</scope>
    <source>
        <strain evidence="11">wild type</strain>
    </source>
</reference>
<feature type="domain" description="G-protein coupled receptors family 1 profile" evidence="10">
    <location>
        <begin position="188"/>
        <end position="519"/>
    </location>
</feature>
<feature type="transmembrane region" description="Helical" evidence="9">
    <location>
        <begin position="176"/>
        <end position="194"/>
    </location>
</feature>
<feature type="transmembrane region" description="Helical" evidence="9">
    <location>
        <begin position="499"/>
        <end position="519"/>
    </location>
</feature>
<evidence type="ECO:0000313" key="12">
    <source>
        <dbReference type="Proteomes" id="UP000008144"/>
    </source>
</evidence>
<dbReference type="InParanoid" id="F7BKP7"/>
<dbReference type="PRINTS" id="PR00237">
    <property type="entry name" value="GPCRRHODOPSN"/>
</dbReference>
<name>F7BKP7_CIOIN</name>
<protein>
    <recommendedName>
        <fullName evidence="10">G-protein coupled receptors family 1 profile domain-containing protein</fullName>
    </recommendedName>
</protein>
<dbReference type="PROSITE" id="PS50262">
    <property type="entry name" value="G_PROTEIN_RECEP_F1_2"/>
    <property type="match status" value="1"/>
</dbReference>
<comment type="caution">
    <text evidence="8">Lacks conserved residue(s) required for the propagation of feature annotation.</text>
</comment>
<dbReference type="Pfam" id="PF00057">
    <property type="entry name" value="Ldl_recept_a"/>
    <property type="match status" value="1"/>
</dbReference>
<keyword evidence="7 8" id="KW-1015">Disulfide bond</keyword>
<evidence type="ECO:0000256" key="2">
    <source>
        <dbReference type="ARBA" id="ARBA00022614"/>
    </source>
</evidence>
<evidence type="ECO:0000256" key="1">
    <source>
        <dbReference type="ARBA" id="ARBA00004370"/>
    </source>
</evidence>
<feature type="transmembrane region" description="Helical" evidence="9">
    <location>
        <begin position="297"/>
        <end position="324"/>
    </location>
</feature>
<feature type="transmembrane region" description="Helical" evidence="9">
    <location>
        <begin position="467"/>
        <end position="487"/>
    </location>
</feature>
<feature type="transmembrane region" description="Helical" evidence="9">
    <location>
        <begin position="418"/>
        <end position="443"/>
    </location>
</feature>
<dbReference type="OMA" id="VCLSKFF"/>
<proteinExistence type="predicted"/>
<evidence type="ECO:0000256" key="7">
    <source>
        <dbReference type="ARBA" id="ARBA00023157"/>
    </source>
</evidence>
<dbReference type="InterPro" id="IPR036055">
    <property type="entry name" value="LDL_receptor-like_sf"/>
</dbReference>
<keyword evidence="12" id="KW-1185">Reference proteome</keyword>
<dbReference type="GO" id="GO:0009755">
    <property type="term" value="P:hormone-mediated signaling pathway"/>
    <property type="evidence" value="ECO:0000318"/>
    <property type="project" value="GO_Central"/>
</dbReference>
<evidence type="ECO:0000256" key="8">
    <source>
        <dbReference type="PROSITE-ProRule" id="PRU00124"/>
    </source>
</evidence>
<organism evidence="11 12">
    <name type="scientific">Ciona intestinalis</name>
    <name type="common">Transparent sea squirt</name>
    <name type="synonym">Ascidia intestinalis</name>
    <dbReference type="NCBI Taxonomy" id="7719"/>
    <lineage>
        <taxon>Eukaryota</taxon>
        <taxon>Metazoa</taxon>
        <taxon>Chordata</taxon>
        <taxon>Tunicata</taxon>
        <taxon>Ascidiacea</taxon>
        <taxon>Phlebobranchia</taxon>
        <taxon>Cionidae</taxon>
        <taxon>Ciona</taxon>
    </lineage>
</organism>
<keyword evidence="3 9" id="KW-0812">Transmembrane</keyword>
<dbReference type="HOGENOM" id="CLU_002245_0_0_1"/>
<feature type="transmembrane region" description="Helical" evidence="9">
    <location>
        <begin position="214"/>
        <end position="239"/>
    </location>
</feature>
<dbReference type="PANTHER" id="PTHR24372">
    <property type="entry name" value="GLYCOPROTEIN HORMONE RECEPTOR"/>
    <property type="match status" value="1"/>
</dbReference>
<evidence type="ECO:0000256" key="3">
    <source>
        <dbReference type="ARBA" id="ARBA00022692"/>
    </source>
</evidence>
<dbReference type="GO" id="GO:0008528">
    <property type="term" value="F:G protein-coupled peptide receptor activity"/>
    <property type="evidence" value="ECO:0000318"/>
    <property type="project" value="GO_Central"/>
</dbReference>
<keyword evidence="2" id="KW-0433">Leucine-rich repeat</keyword>
<dbReference type="Proteomes" id="UP000008144">
    <property type="component" value="Chromosome 9"/>
</dbReference>
<dbReference type="SMART" id="SM00192">
    <property type="entry name" value="LDLa"/>
    <property type="match status" value="1"/>
</dbReference>
<sequence>SKLTAFKCDGIPECYDLSDECGGVCETEQAFCEFRKTFLQSTMLEYNCSNGIRIATNEICNGFWSRCEPRVEFEESQCPGRFKCKSGSLIVCSWFVSIDRSLVCNGYRNCDDGSDELNCKDRFYCTTGQRPTSVPTWFRFDDFSDCDDGSDECPPALKNSIISSRNEMISNGFLRAWLWIMAIIALSGNAYVICKTCLKYEKLKTCSAIAKGNYFLIFNLALSDFLMGVYLAVVAGYSVSFSGKYCFEDEGWRTGTTCAYLGALSVTSSEASLFILSVLTAMRLYTILFPWRSRNISLVQVLIAVIIAWAVAVTLAVLPLGAYFSEIVTEGAWLPSKFFNSTVVRLNQARTFTDQVGLYTRNSTPLVMYANGSVTWSSVRAYLNMYSPDNTIQGLYGYYSRSSVCLSKFFVRSNASGWQFAIVIVSVNFLLFLFIAGSYLVIYKHSNTTKPTKSTEKDRAAKMQSKIIKLVATDFTCWVPICIMSFMHFSRIVTITDTGYIVTAVVLLPINSVLNPLLYSNVFEKL</sequence>
<evidence type="ECO:0000256" key="9">
    <source>
        <dbReference type="SAM" id="Phobius"/>
    </source>
</evidence>
<dbReference type="InterPro" id="IPR000276">
    <property type="entry name" value="GPCR_Rhodpsn"/>
</dbReference>
<dbReference type="Ensembl" id="ENSCINT00000000777.3">
    <property type="protein sequence ID" value="ENSCINP00000000777.3"/>
    <property type="gene ID" value="ENSCING00000000431.3"/>
</dbReference>
<accession>F7BKP7</accession>
<dbReference type="Gene3D" id="4.10.400.10">
    <property type="entry name" value="Low-density Lipoprotein Receptor"/>
    <property type="match status" value="1"/>
</dbReference>
<keyword evidence="4" id="KW-0677">Repeat</keyword>
<keyword evidence="5 9" id="KW-1133">Transmembrane helix</keyword>
<dbReference type="SUPFAM" id="SSF81321">
    <property type="entry name" value="Family A G protein-coupled receptor-like"/>
    <property type="match status" value="1"/>
</dbReference>
<dbReference type="AlphaFoldDB" id="F7BKP7"/>
<dbReference type="PANTHER" id="PTHR24372:SF77">
    <property type="entry name" value="G-PROTEIN COUPLED RECEPTORS FAMILY 1 PROFILE DOMAIN-CONTAINING PROTEIN"/>
    <property type="match status" value="1"/>
</dbReference>
<evidence type="ECO:0000256" key="6">
    <source>
        <dbReference type="ARBA" id="ARBA00023136"/>
    </source>
</evidence>
<dbReference type="SUPFAM" id="SSF57424">
    <property type="entry name" value="LDL receptor-like module"/>
    <property type="match status" value="1"/>
</dbReference>
<reference evidence="12" key="1">
    <citation type="journal article" date="2002" name="Science">
        <title>The draft genome of Ciona intestinalis: insights into chordate and vertebrate origins.</title>
        <authorList>
            <person name="Dehal P."/>
            <person name="Satou Y."/>
            <person name="Campbell R.K."/>
            <person name="Chapman J."/>
            <person name="Degnan B."/>
            <person name="De Tomaso A."/>
            <person name="Davidson B."/>
            <person name="Di Gregorio A."/>
            <person name="Gelpke M."/>
            <person name="Goodstein D.M."/>
            <person name="Harafuji N."/>
            <person name="Hastings K.E."/>
            <person name="Ho I."/>
            <person name="Hotta K."/>
            <person name="Huang W."/>
            <person name="Kawashima T."/>
            <person name="Lemaire P."/>
            <person name="Martinez D."/>
            <person name="Meinertzhagen I.A."/>
            <person name="Necula S."/>
            <person name="Nonaka M."/>
            <person name="Putnam N."/>
            <person name="Rash S."/>
            <person name="Saiga H."/>
            <person name="Satake M."/>
            <person name="Terry A."/>
            <person name="Yamada L."/>
            <person name="Wang H.G."/>
            <person name="Awazu S."/>
            <person name="Azumi K."/>
            <person name="Boore J."/>
            <person name="Branno M."/>
            <person name="Chin-Bow S."/>
            <person name="DeSantis R."/>
            <person name="Doyle S."/>
            <person name="Francino P."/>
            <person name="Keys D.N."/>
            <person name="Haga S."/>
            <person name="Hayashi H."/>
            <person name="Hino K."/>
            <person name="Imai K.S."/>
            <person name="Inaba K."/>
            <person name="Kano S."/>
            <person name="Kobayashi K."/>
            <person name="Kobayashi M."/>
            <person name="Lee B.I."/>
            <person name="Makabe K.W."/>
            <person name="Manohar C."/>
            <person name="Matassi G."/>
            <person name="Medina M."/>
            <person name="Mochizuki Y."/>
            <person name="Mount S."/>
            <person name="Morishita T."/>
            <person name="Miura S."/>
            <person name="Nakayama A."/>
            <person name="Nishizaka S."/>
            <person name="Nomoto H."/>
            <person name="Ohta F."/>
            <person name="Oishi K."/>
            <person name="Rigoutsos I."/>
            <person name="Sano M."/>
            <person name="Sasaki A."/>
            <person name="Sasakura Y."/>
            <person name="Shoguchi E."/>
            <person name="Shin-i T."/>
            <person name="Spagnuolo A."/>
            <person name="Stainier D."/>
            <person name="Suzuki M.M."/>
            <person name="Tassy O."/>
            <person name="Takatori N."/>
            <person name="Tokuoka M."/>
            <person name="Yagi K."/>
            <person name="Yoshizaki F."/>
            <person name="Wada S."/>
            <person name="Zhang C."/>
            <person name="Hyatt P.D."/>
            <person name="Larimer F."/>
            <person name="Detter C."/>
            <person name="Doggett N."/>
            <person name="Glavina T."/>
            <person name="Hawkins T."/>
            <person name="Richardson P."/>
            <person name="Lucas S."/>
            <person name="Kohara Y."/>
            <person name="Levine M."/>
            <person name="Satoh N."/>
            <person name="Rokhsar D.S."/>
        </authorList>
    </citation>
    <scope>NUCLEOTIDE SEQUENCE [LARGE SCALE GENOMIC DNA]</scope>
</reference>
<dbReference type="InterPro" id="IPR017452">
    <property type="entry name" value="GPCR_Rhodpsn_7TM"/>
</dbReference>
<dbReference type="Pfam" id="PF00001">
    <property type="entry name" value="7tm_1"/>
    <property type="match status" value="2"/>
</dbReference>
<dbReference type="PROSITE" id="PS50068">
    <property type="entry name" value="LDLRA_2"/>
    <property type="match status" value="1"/>
</dbReference>
<evidence type="ECO:0000256" key="4">
    <source>
        <dbReference type="ARBA" id="ARBA00022737"/>
    </source>
</evidence>
<dbReference type="GO" id="GO:0005886">
    <property type="term" value="C:plasma membrane"/>
    <property type="evidence" value="ECO:0000318"/>
    <property type="project" value="GO_Central"/>
</dbReference>
<dbReference type="EMBL" id="EAAA01002956">
    <property type="status" value="NOT_ANNOTATED_CDS"/>
    <property type="molecule type" value="Genomic_DNA"/>
</dbReference>
<reference evidence="11" key="4">
    <citation type="submission" date="2025-09" db="UniProtKB">
        <authorList>
            <consortium name="Ensembl"/>
        </authorList>
    </citation>
    <scope>IDENTIFICATION</scope>
</reference>
<evidence type="ECO:0000313" key="11">
    <source>
        <dbReference type="Ensembl" id="ENSCINP00000000777.3"/>
    </source>
</evidence>
<evidence type="ECO:0000259" key="10">
    <source>
        <dbReference type="PROSITE" id="PS50262"/>
    </source>
</evidence>
<dbReference type="GO" id="GO:0007189">
    <property type="term" value="P:adenylate cyclase-activating G protein-coupled receptor signaling pathway"/>
    <property type="evidence" value="ECO:0000318"/>
    <property type="project" value="GO_Central"/>
</dbReference>